<name>A0A060WU92_ONCMY</name>
<reference evidence="2" key="1">
    <citation type="journal article" date="2014" name="Nat. Commun.">
        <title>The rainbow trout genome provides novel insights into evolution after whole-genome duplication in vertebrates.</title>
        <authorList>
            <person name="Berthelot C."/>
            <person name="Brunet F."/>
            <person name="Chalopin D."/>
            <person name="Juanchich A."/>
            <person name="Bernard M."/>
            <person name="Noel B."/>
            <person name="Bento P."/>
            <person name="Da Silva C."/>
            <person name="Labadie K."/>
            <person name="Alberti A."/>
            <person name="Aury J.M."/>
            <person name="Louis A."/>
            <person name="Dehais P."/>
            <person name="Bardou P."/>
            <person name="Montfort J."/>
            <person name="Klopp C."/>
            <person name="Cabau C."/>
            <person name="Gaspin C."/>
            <person name="Thorgaard G.H."/>
            <person name="Boussaha M."/>
            <person name="Quillet E."/>
            <person name="Guyomard R."/>
            <person name="Galiana D."/>
            <person name="Bobe J."/>
            <person name="Volff J.N."/>
            <person name="Genet C."/>
            <person name="Wincker P."/>
            <person name="Jaillon O."/>
            <person name="Roest Crollius H."/>
            <person name="Guiguen Y."/>
        </authorList>
    </citation>
    <scope>NUCLEOTIDE SEQUENCE [LARGE SCALE GENOMIC DNA]</scope>
</reference>
<evidence type="ECO:0000313" key="3">
    <source>
        <dbReference type="Proteomes" id="UP000193380"/>
    </source>
</evidence>
<dbReference type="EMBL" id="FR904732">
    <property type="protein sequence ID" value="CDQ70711.1"/>
    <property type="molecule type" value="Genomic_DNA"/>
</dbReference>
<dbReference type="Pfam" id="PF24181">
    <property type="entry name" value="TPR_TTI1_C"/>
    <property type="match status" value="1"/>
</dbReference>
<dbReference type="InterPro" id="IPR057567">
    <property type="entry name" value="TPR_TTI1_C"/>
</dbReference>
<dbReference type="STRING" id="8022.A0A060WU92"/>
<dbReference type="Proteomes" id="UP000193380">
    <property type="component" value="Unassembled WGS sequence"/>
</dbReference>
<proteinExistence type="predicted"/>
<accession>A0A060WU92</accession>
<protein>
    <recommendedName>
        <fullName evidence="1">TTI1 C-terminal TPR domain-containing protein</fullName>
    </recommendedName>
</protein>
<gene>
    <name evidence="2" type="ORF">GSONMT00021201001</name>
</gene>
<feature type="domain" description="TTI1 C-terminal TPR" evidence="1">
    <location>
        <begin position="13"/>
        <end position="118"/>
    </location>
</feature>
<reference evidence="2" key="2">
    <citation type="submission" date="2014-03" db="EMBL/GenBank/DDBJ databases">
        <authorList>
            <person name="Genoscope - CEA"/>
        </authorList>
    </citation>
    <scope>NUCLEOTIDE SEQUENCE</scope>
</reference>
<evidence type="ECO:0000259" key="1">
    <source>
        <dbReference type="Pfam" id="PF24181"/>
    </source>
</evidence>
<sequence length="119" mass="13797">MSYDEMSPLFCTVLHSLMKALARWFLSSVWGTSENKGTKKAWREQDQLNVHRFLLDYHKQKDLVEQCTEHPEIPPPVDFEEDIDGPDVKAELPAHIAKEAMERCIHLPTDPRLSLNIQL</sequence>
<dbReference type="PaxDb" id="8022-A0A060WU92"/>
<dbReference type="AlphaFoldDB" id="A0A060WU92"/>
<organism evidence="2 3">
    <name type="scientific">Oncorhynchus mykiss</name>
    <name type="common">Rainbow trout</name>
    <name type="synonym">Salmo gairdneri</name>
    <dbReference type="NCBI Taxonomy" id="8022"/>
    <lineage>
        <taxon>Eukaryota</taxon>
        <taxon>Metazoa</taxon>
        <taxon>Chordata</taxon>
        <taxon>Craniata</taxon>
        <taxon>Vertebrata</taxon>
        <taxon>Euteleostomi</taxon>
        <taxon>Actinopterygii</taxon>
        <taxon>Neopterygii</taxon>
        <taxon>Teleostei</taxon>
        <taxon>Protacanthopterygii</taxon>
        <taxon>Salmoniformes</taxon>
        <taxon>Salmonidae</taxon>
        <taxon>Salmoninae</taxon>
        <taxon>Oncorhynchus</taxon>
    </lineage>
</organism>
<evidence type="ECO:0000313" key="2">
    <source>
        <dbReference type="EMBL" id="CDQ70711.1"/>
    </source>
</evidence>